<evidence type="ECO:0000313" key="9">
    <source>
        <dbReference type="EMBL" id="UOR04703.1"/>
    </source>
</evidence>
<name>A0A8T9SVE9_9BACT</name>
<dbReference type="Gene3D" id="3.20.20.70">
    <property type="entry name" value="Aldolase class I"/>
    <property type="match status" value="1"/>
</dbReference>
<dbReference type="InterPro" id="IPR017853">
    <property type="entry name" value="GH"/>
</dbReference>
<evidence type="ECO:0000256" key="6">
    <source>
        <dbReference type="SAM" id="SignalP"/>
    </source>
</evidence>
<dbReference type="Pfam" id="PF21708">
    <property type="entry name" value="Glyco_hydro_59_C"/>
    <property type="match status" value="1"/>
</dbReference>
<gene>
    <name evidence="9" type="ORF">MUN82_17355</name>
</gene>
<dbReference type="RefSeq" id="WP_245092499.1">
    <property type="nucleotide sequence ID" value="NZ_CP095053.1"/>
</dbReference>
<dbReference type="InterPro" id="IPR049162">
    <property type="entry name" value="GH59_C"/>
</dbReference>
<evidence type="ECO:0000256" key="4">
    <source>
        <dbReference type="ARBA" id="ARBA00022963"/>
    </source>
</evidence>
<dbReference type="AlphaFoldDB" id="A0A8T9SVE9"/>
<dbReference type="SUPFAM" id="SSF51445">
    <property type="entry name" value="(Trans)glycosidases"/>
    <property type="match status" value="1"/>
</dbReference>
<keyword evidence="3" id="KW-0443">Lipid metabolism</keyword>
<dbReference type="InterPro" id="IPR001286">
    <property type="entry name" value="Glyco_hydro_59"/>
</dbReference>
<dbReference type="InterPro" id="IPR049161">
    <property type="entry name" value="GH59_cat"/>
</dbReference>
<reference evidence="9 10" key="1">
    <citation type="submission" date="2022-04" db="EMBL/GenBank/DDBJ databases">
        <title>Hymenobacter sp. isolated from the air.</title>
        <authorList>
            <person name="Won M."/>
            <person name="Lee C.-M."/>
            <person name="Woen H.-Y."/>
            <person name="Kwon S.-W."/>
        </authorList>
    </citation>
    <scope>NUCLEOTIDE SEQUENCE [LARGE SCALE GENOMIC DNA]</scope>
    <source>
        <strain evidence="10">5413 J-13</strain>
    </source>
</reference>
<organism evidence="9 10">
    <name type="scientific">Hymenobacter aerilatus</name>
    <dbReference type="NCBI Taxonomy" id="2932251"/>
    <lineage>
        <taxon>Bacteria</taxon>
        <taxon>Pseudomonadati</taxon>
        <taxon>Bacteroidota</taxon>
        <taxon>Cytophagia</taxon>
        <taxon>Cytophagales</taxon>
        <taxon>Hymenobacteraceae</taxon>
        <taxon>Hymenobacter</taxon>
    </lineage>
</organism>
<evidence type="ECO:0000259" key="7">
    <source>
        <dbReference type="Pfam" id="PF02057"/>
    </source>
</evidence>
<sequence>MLKIVLSLSFLSVCRIALAQPNPSPTTPPLTLELRGDAGGKRFDGIGVVNGGGATSVLLKDYPEPQRQQILDLLYKPKFGASVSTLLVEIPGDGNSTQGSMPSHMHTRQDLNYSRGYTWWVLREAKKRNPALSLDATAWSAPGWVGGGNFWSQDAAGYYVKWLQGLRTVYRLELDAIGCRNEKGKSYDFAKQLRQTLNTNGFAGVKLHAFDNWDNTKFDFVRDMRTDESLRQSIDIISAHVLYDGSPAPPEVQALATEWGKPIWNTEDHVYKKGFDCLISIVECFNRNFIDHGATKCVNWYDIGGVYPIEPYAEDPVAVVARWPWSGHYQVREALWGYAHYGQFSAVGWQYLRGGSAALPGGGSVVTLKSPGKDYSLIIETKKARAPQQLRLQLQGALSTKELCVWRSTEQEQFVQQAGIKPVNGIVTLTLEPNAVYSLSTTRGQQKGTFAAIPAPTAFPLPYYETFEQYTNPQQWGYLPRYTADIIDAFELTDRPDKKGRCLRQVVPESTISWAPDWRPYSILGEDSWQDYEVSAELYLNPGDAGGVMGRVNHVGTGYGIIPKGYYLQLADDGRCSLVVVRGKQEKKALIGDAEQQALIRAQNDASEGGEKVLGTVQLSAIGPQQWHRLKLRFEGTTITGLVDDKPVLQVVDTLYAHGMAGLLAGGDKKQLSTPYFDNLLLTGVRAPLPTPSLAAPRQLPMYPRVGK</sequence>
<keyword evidence="6" id="KW-0732">Signal</keyword>
<dbReference type="EC" id="3.2.1.46" evidence="2"/>
<dbReference type="Gene3D" id="2.60.120.560">
    <property type="entry name" value="Exo-inulinase, domain 1"/>
    <property type="match status" value="1"/>
</dbReference>
<dbReference type="Gene3D" id="3.20.20.80">
    <property type="entry name" value="Glycosidases"/>
    <property type="match status" value="1"/>
</dbReference>
<dbReference type="Proteomes" id="UP000829925">
    <property type="component" value="Chromosome"/>
</dbReference>
<accession>A0A8T9SVE9</accession>
<evidence type="ECO:0000256" key="3">
    <source>
        <dbReference type="ARBA" id="ARBA00022919"/>
    </source>
</evidence>
<dbReference type="Pfam" id="PF02057">
    <property type="entry name" value="Glyco_hydro_59"/>
    <property type="match status" value="1"/>
</dbReference>
<proteinExistence type="inferred from homology"/>
<feature type="signal peptide" evidence="6">
    <location>
        <begin position="1"/>
        <end position="19"/>
    </location>
</feature>
<dbReference type="GO" id="GO:0004336">
    <property type="term" value="F:galactosylceramidase activity"/>
    <property type="evidence" value="ECO:0007669"/>
    <property type="project" value="UniProtKB-EC"/>
</dbReference>
<evidence type="ECO:0000259" key="8">
    <source>
        <dbReference type="Pfam" id="PF21708"/>
    </source>
</evidence>
<dbReference type="PRINTS" id="PR00850">
    <property type="entry name" value="GLHYDRLASE59"/>
</dbReference>
<dbReference type="GO" id="GO:0005764">
    <property type="term" value="C:lysosome"/>
    <property type="evidence" value="ECO:0007669"/>
    <property type="project" value="TreeGrafter"/>
</dbReference>
<feature type="domain" description="Glycosyl hydrolase family 59 C-terminal lectin" evidence="8">
    <location>
        <begin position="489"/>
        <end position="559"/>
    </location>
</feature>
<dbReference type="KEGG" id="haei:MUN82_17355"/>
<feature type="chain" id="PRO_5035835295" description="galactosylceramidase" evidence="6">
    <location>
        <begin position="20"/>
        <end position="708"/>
    </location>
</feature>
<dbReference type="PANTHER" id="PTHR15172:SF1">
    <property type="entry name" value="GALACTOCEREBROSIDASE"/>
    <property type="match status" value="1"/>
</dbReference>
<keyword evidence="3" id="KW-0746">Sphingolipid metabolism</keyword>
<dbReference type="InterPro" id="IPR013785">
    <property type="entry name" value="Aldolase_TIM"/>
</dbReference>
<evidence type="ECO:0000313" key="10">
    <source>
        <dbReference type="Proteomes" id="UP000829925"/>
    </source>
</evidence>
<feature type="domain" description="Glycosyl hydrolase family 59 catalytic" evidence="7">
    <location>
        <begin position="43"/>
        <end position="343"/>
    </location>
</feature>
<dbReference type="GO" id="GO:0006683">
    <property type="term" value="P:galactosylceramide catabolic process"/>
    <property type="evidence" value="ECO:0007669"/>
    <property type="project" value="InterPro"/>
</dbReference>
<evidence type="ECO:0000256" key="2">
    <source>
        <dbReference type="ARBA" id="ARBA00012657"/>
    </source>
</evidence>
<dbReference type="GO" id="GO:0016020">
    <property type="term" value="C:membrane"/>
    <property type="evidence" value="ECO:0007669"/>
    <property type="project" value="GOC"/>
</dbReference>
<keyword evidence="10" id="KW-1185">Reference proteome</keyword>
<comment type="similarity">
    <text evidence="1">Belongs to the glycosyl hydrolase 59 family.</text>
</comment>
<dbReference type="EMBL" id="CP095053">
    <property type="protein sequence ID" value="UOR04703.1"/>
    <property type="molecule type" value="Genomic_DNA"/>
</dbReference>
<dbReference type="PANTHER" id="PTHR15172">
    <property type="entry name" value="GALACTOCEREBROSIDASE"/>
    <property type="match status" value="1"/>
</dbReference>
<evidence type="ECO:0000256" key="5">
    <source>
        <dbReference type="ARBA" id="ARBA00033098"/>
    </source>
</evidence>
<protein>
    <recommendedName>
        <fullName evidence="2">galactosylceramidase</fullName>
        <ecNumber evidence="2">3.2.1.46</ecNumber>
    </recommendedName>
    <alternativeName>
        <fullName evidence="5">Galactosylceramidase</fullName>
    </alternativeName>
</protein>
<evidence type="ECO:0000256" key="1">
    <source>
        <dbReference type="ARBA" id="ARBA00005637"/>
    </source>
</evidence>
<keyword evidence="4" id="KW-0442">Lipid degradation</keyword>